<sequence length="50" mass="5860">MFFLKEKNWESSRGDVIVLQEKNLHLLGEGALLLKGVQQWSRTRQVVFTE</sequence>
<gene>
    <name evidence="1" type="ORF">TIFTF001_018991</name>
</gene>
<accession>A0AA88DC81</accession>
<reference evidence="1" key="1">
    <citation type="submission" date="2023-07" db="EMBL/GenBank/DDBJ databases">
        <title>draft genome sequence of fig (Ficus carica).</title>
        <authorList>
            <person name="Takahashi T."/>
            <person name="Nishimura K."/>
        </authorList>
    </citation>
    <scope>NUCLEOTIDE SEQUENCE</scope>
</reference>
<evidence type="ECO:0000313" key="2">
    <source>
        <dbReference type="Proteomes" id="UP001187192"/>
    </source>
</evidence>
<comment type="caution">
    <text evidence="1">The sequence shown here is derived from an EMBL/GenBank/DDBJ whole genome shotgun (WGS) entry which is preliminary data.</text>
</comment>
<protein>
    <submittedName>
        <fullName evidence="1">Uncharacterized protein</fullName>
    </submittedName>
</protein>
<name>A0AA88DC81_FICCA</name>
<dbReference type="AlphaFoldDB" id="A0AA88DC81"/>
<dbReference type="EMBL" id="BTGU01000032">
    <property type="protein sequence ID" value="GMN49827.1"/>
    <property type="molecule type" value="Genomic_DNA"/>
</dbReference>
<evidence type="ECO:0000313" key="1">
    <source>
        <dbReference type="EMBL" id="GMN49827.1"/>
    </source>
</evidence>
<proteinExistence type="predicted"/>
<dbReference type="Proteomes" id="UP001187192">
    <property type="component" value="Unassembled WGS sequence"/>
</dbReference>
<keyword evidence="2" id="KW-1185">Reference proteome</keyword>
<organism evidence="1 2">
    <name type="scientific">Ficus carica</name>
    <name type="common">Common fig</name>
    <dbReference type="NCBI Taxonomy" id="3494"/>
    <lineage>
        <taxon>Eukaryota</taxon>
        <taxon>Viridiplantae</taxon>
        <taxon>Streptophyta</taxon>
        <taxon>Embryophyta</taxon>
        <taxon>Tracheophyta</taxon>
        <taxon>Spermatophyta</taxon>
        <taxon>Magnoliopsida</taxon>
        <taxon>eudicotyledons</taxon>
        <taxon>Gunneridae</taxon>
        <taxon>Pentapetalae</taxon>
        <taxon>rosids</taxon>
        <taxon>fabids</taxon>
        <taxon>Rosales</taxon>
        <taxon>Moraceae</taxon>
        <taxon>Ficeae</taxon>
        <taxon>Ficus</taxon>
    </lineage>
</organism>